<evidence type="ECO:0000313" key="1">
    <source>
        <dbReference type="EMBL" id="OQD58235.1"/>
    </source>
</evidence>
<accession>A0A1V6N0T5</accession>
<dbReference type="AlphaFoldDB" id="A0A1V6N0T5"/>
<organism evidence="1 2">
    <name type="scientific">Methanobrevibacter arboriphilus JCM 13429 = DSM 1125</name>
    <dbReference type="NCBI Taxonomy" id="1300164"/>
    <lineage>
        <taxon>Archaea</taxon>
        <taxon>Methanobacteriati</taxon>
        <taxon>Methanobacteriota</taxon>
        <taxon>Methanomada group</taxon>
        <taxon>Methanobacteria</taxon>
        <taxon>Methanobacteriales</taxon>
        <taxon>Methanobacteriaceae</taxon>
        <taxon>Methanobrevibacter</taxon>
    </lineage>
</organism>
<dbReference type="Proteomes" id="UP000191661">
    <property type="component" value="Unassembled WGS sequence"/>
</dbReference>
<gene>
    <name evidence="1" type="ORF">MBBAR_23c00090</name>
</gene>
<reference evidence="1 2" key="1">
    <citation type="submission" date="2014-12" db="EMBL/GenBank/DDBJ databases">
        <title>Genome sequence of Methanobrevibacter arboriphilicus DH1, DSM1125.</title>
        <authorList>
            <person name="Poehlein A."/>
            <person name="Thauer R.K."/>
            <person name="Seedorf H."/>
            <person name="Daniel R."/>
        </authorList>
    </citation>
    <scope>NUCLEOTIDE SEQUENCE [LARGE SCALE GENOMIC DNA]</scope>
    <source>
        <strain evidence="1 2">DH1</strain>
    </source>
</reference>
<name>A0A1V6N0T5_METAZ</name>
<protein>
    <submittedName>
        <fullName evidence="1">Uncharacterized protein</fullName>
    </submittedName>
</protein>
<keyword evidence="2" id="KW-1185">Reference proteome</keyword>
<dbReference type="OrthoDB" id="73490at2157"/>
<comment type="caution">
    <text evidence="1">The sequence shown here is derived from an EMBL/GenBank/DDBJ whole genome shotgun (WGS) entry which is preliminary data.</text>
</comment>
<proteinExistence type="predicted"/>
<dbReference type="RefSeq" id="WP_080460916.1">
    <property type="nucleotide sequence ID" value="NZ_BBET01000135.1"/>
</dbReference>
<evidence type="ECO:0000313" key="2">
    <source>
        <dbReference type="Proteomes" id="UP000191661"/>
    </source>
</evidence>
<dbReference type="EMBL" id="JXMW01000023">
    <property type="protein sequence ID" value="OQD58235.1"/>
    <property type="molecule type" value="Genomic_DNA"/>
</dbReference>
<sequence>MSYEIKNAIIQRDDLDESFELIDPNGFFKEENILIAIDSDTLITIQLLIKSILRNDFKKWNEINELTDGESIANLFVKLGYKREEVAELLKSFE</sequence>